<dbReference type="STRING" id="67365.GCA_001704635_02534"/>
<dbReference type="PANTHER" id="PTHR48207:SF3">
    <property type="entry name" value="SUCCINATE--HYDROXYMETHYLGLUTARATE COA-TRANSFERASE"/>
    <property type="match status" value="1"/>
</dbReference>
<proteinExistence type="predicted"/>
<evidence type="ECO:0000313" key="4">
    <source>
        <dbReference type="Proteomes" id="UP000186168"/>
    </source>
</evidence>
<dbReference type="InterPro" id="IPR023606">
    <property type="entry name" value="CoA-Trfase_III_dom_1_sf"/>
</dbReference>
<dbReference type="SUPFAM" id="SSF89796">
    <property type="entry name" value="CoA-transferase family III (CaiB/BaiF)"/>
    <property type="match status" value="1"/>
</dbReference>
<evidence type="ECO:0000313" key="3">
    <source>
        <dbReference type="EMBL" id="OMI35903.1"/>
    </source>
</evidence>
<dbReference type="Pfam" id="PF02515">
    <property type="entry name" value="CoA_transf_3"/>
    <property type="match status" value="1"/>
</dbReference>
<keyword evidence="1" id="KW-0808">Transferase</keyword>
<sequence>MTETQAAPQTPEADPAPPQGAADTPALLDGVRVLDLTNVLAGPLAGYQLALHGADVIKVEMPGSGDLARQLGADRALGDDLLGASFLAQNAGKRSLTLNLKDERGRAALLRAAHDADVLIENFRPGVMDRLGLGWDVLKQENPRLVYCAVSGFGQTGPMRTRPAYDQIVQGLSGMMSVTGTPGGDPLRAGFPVADTLGGMAAAYAVAAALVRRERTGRGAFLDVSMLEAALTAMGWVTSNYLITGRPPRPMGNENFTAAPSGTFRTADGHLNIAANRQQQFATLCRLTGREDLLTDPRFAHPAGRKDHREQLRDELEKALAPRTAKEWEEILSDAGVPAARVLSVPDALGLEQLAARDFVRALPFPDGRDRPLRVLASPFRVDGRAVDTPAPPPLLGEHTHTVLAELGYSDDEITALKEQGSI</sequence>
<dbReference type="Proteomes" id="UP000186168">
    <property type="component" value="Unassembled WGS sequence"/>
</dbReference>
<reference evidence="3 4" key="1">
    <citation type="submission" date="2013-05" db="EMBL/GenBank/DDBJ databases">
        <title>Genome sequence of Streptomyces sparsogenes DSM 40356.</title>
        <authorList>
            <person name="Coyne S."/>
            <person name="Seebeck F.P."/>
        </authorList>
    </citation>
    <scope>NUCLEOTIDE SEQUENCE [LARGE SCALE GENOMIC DNA]</scope>
    <source>
        <strain evidence="3 4">DSM 40356</strain>
    </source>
</reference>
<dbReference type="Gene3D" id="3.30.1540.10">
    <property type="entry name" value="formyl-coa transferase, domain 3"/>
    <property type="match status" value="1"/>
</dbReference>
<dbReference type="RefSeq" id="WP_079151336.1">
    <property type="nucleotide sequence ID" value="NZ_ASQP01000385.1"/>
</dbReference>
<evidence type="ECO:0000256" key="2">
    <source>
        <dbReference type="SAM" id="MobiDB-lite"/>
    </source>
</evidence>
<comment type="caution">
    <text evidence="3">The sequence shown here is derived from an EMBL/GenBank/DDBJ whole genome shotgun (WGS) entry which is preliminary data.</text>
</comment>
<keyword evidence="4" id="KW-1185">Reference proteome</keyword>
<gene>
    <name evidence="3" type="ORF">SPAR_28976</name>
</gene>
<dbReference type="GeneID" id="96747337"/>
<organism evidence="3 4">
    <name type="scientific">Streptomyces sparsogenes DSM 40356</name>
    <dbReference type="NCBI Taxonomy" id="1331668"/>
    <lineage>
        <taxon>Bacteria</taxon>
        <taxon>Bacillati</taxon>
        <taxon>Actinomycetota</taxon>
        <taxon>Actinomycetes</taxon>
        <taxon>Kitasatosporales</taxon>
        <taxon>Streptomycetaceae</taxon>
        <taxon>Streptomyces</taxon>
    </lineage>
</organism>
<dbReference type="InterPro" id="IPR003673">
    <property type="entry name" value="CoA-Trfase_fam_III"/>
</dbReference>
<dbReference type="InterPro" id="IPR050483">
    <property type="entry name" value="CoA-transferase_III_domain"/>
</dbReference>
<dbReference type="AlphaFoldDB" id="A0A1R1SC85"/>
<accession>A0A1R1SC85</accession>
<name>A0A1R1SC85_9ACTN</name>
<dbReference type="PANTHER" id="PTHR48207">
    <property type="entry name" value="SUCCINATE--HYDROXYMETHYLGLUTARATE COA-TRANSFERASE"/>
    <property type="match status" value="1"/>
</dbReference>
<dbReference type="EMBL" id="ASQP01000385">
    <property type="protein sequence ID" value="OMI35903.1"/>
    <property type="molecule type" value="Genomic_DNA"/>
</dbReference>
<dbReference type="Gene3D" id="3.40.50.10540">
    <property type="entry name" value="Crotonobetainyl-coa:carnitine coa-transferase, domain 1"/>
    <property type="match status" value="1"/>
</dbReference>
<protein>
    <submittedName>
        <fullName evidence="3">L-carnitine dehydratase/bile acid-inducible protein F</fullName>
    </submittedName>
</protein>
<evidence type="ECO:0000256" key="1">
    <source>
        <dbReference type="ARBA" id="ARBA00022679"/>
    </source>
</evidence>
<feature type="region of interest" description="Disordered" evidence="2">
    <location>
        <begin position="1"/>
        <end position="24"/>
    </location>
</feature>
<dbReference type="GO" id="GO:0008410">
    <property type="term" value="F:CoA-transferase activity"/>
    <property type="evidence" value="ECO:0007669"/>
    <property type="project" value="TreeGrafter"/>
</dbReference>
<dbReference type="InterPro" id="IPR044855">
    <property type="entry name" value="CoA-Trfase_III_dom3_sf"/>
</dbReference>